<dbReference type="CDD" id="cd05382">
    <property type="entry name" value="CAP_GAPR1-like"/>
    <property type="match status" value="1"/>
</dbReference>
<evidence type="ECO:0000313" key="3">
    <source>
        <dbReference type="EMBL" id="KAG2493590.1"/>
    </source>
</evidence>
<dbReference type="Gene3D" id="3.40.33.10">
    <property type="entry name" value="CAP"/>
    <property type="match status" value="1"/>
</dbReference>
<dbReference type="PRINTS" id="PR00837">
    <property type="entry name" value="V5TPXLIKE"/>
</dbReference>
<evidence type="ECO:0000256" key="1">
    <source>
        <dbReference type="SAM" id="MobiDB-lite"/>
    </source>
</evidence>
<accession>A0A835Y0N3</accession>
<reference evidence="3" key="1">
    <citation type="journal article" date="2020" name="bioRxiv">
        <title>Comparative genomics of Chlamydomonas.</title>
        <authorList>
            <person name="Craig R.J."/>
            <person name="Hasan A.R."/>
            <person name="Ness R.W."/>
            <person name="Keightley P.D."/>
        </authorList>
    </citation>
    <scope>NUCLEOTIDE SEQUENCE</scope>
    <source>
        <strain evidence="3">CCAP 11/70</strain>
    </source>
</reference>
<feature type="domain" description="SCP" evidence="2">
    <location>
        <begin position="13"/>
        <end position="160"/>
    </location>
</feature>
<evidence type="ECO:0000313" key="4">
    <source>
        <dbReference type="Proteomes" id="UP000612055"/>
    </source>
</evidence>
<dbReference type="InterPro" id="IPR014044">
    <property type="entry name" value="CAP_dom"/>
</dbReference>
<feature type="compositionally biased region" description="Pro residues" evidence="1">
    <location>
        <begin position="259"/>
        <end position="343"/>
    </location>
</feature>
<dbReference type="InterPro" id="IPR034113">
    <property type="entry name" value="SCP_GAPR1-like"/>
</dbReference>
<dbReference type="InterPro" id="IPR001283">
    <property type="entry name" value="CRISP-related"/>
</dbReference>
<dbReference type="InterPro" id="IPR035940">
    <property type="entry name" value="CAP_sf"/>
</dbReference>
<name>A0A835Y0N3_9CHLO</name>
<evidence type="ECO:0000259" key="2">
    <source>
        <dbReference type="SMART" id="SM00198"/>
    </source>
</evidence>
<sequence>MVDDPLLGGGKCADPQAILDLHNMYRSWHSALPLVWDTTLAAEAQEWADYLATKQCQLVHAGVPGENLFMRATYPKPDTTCAMAATAWYSEIVWYDWTAARPFDYNWPRNVGHFTQMIWADSSYLGCGLGYGSYIFDGAPAPGGCKVVACRYQGPGNWATNDLFRQNVRPLDPVAKAATSQGVVSLDAGINVPDANDVPPQVGTEEGSTGVLLEKTRVDNPQASSVTTAPTAPQQPGPPRRPAKPSSPSVPLAPSSPVLFPPPSGQPPPLSPSSLPSPPPPGSPSLPPPPWNPRPPRAPPPLLPGQPSGSPPPPPSFPPRVPRAPPPQGPRSPRPPRRPPPPA</sequence>
<dbReference type="AlphaFoldDB" id="A0A835Y0N3"/>
<comment type="caution">
    <text evidence="3">The sequence shown here is derived from an EMBL/GenBank/DDBJ whole genome shotgun (WGS) entry which is preliminary data.</text>
</comment>
<dbReference type="PROSITE" id="PS01009">
    <property type="entry name" value="CRISP_1"/>
    <property type="match status" value="1"/>
</dbReference>
<dbReference type="EMBL" id="JAEHOE010000036">
    <property type="protein sequence ID" value="KAG2493590.1"/>
    <property type="molecule type" value="Genomic_DNA"/>
</dbReference>
<dbReference type="GO" id="GO:0005576">
    <property type="term" value="C:extracellular region"/>
    <property type="evidence" value="ECO:0007669"/>
    <property type="project" value="InterPro"/>
</dbReference>
<proteinExistence type="predicted"/>
<dbReference type="InterPro" id="IPR018244">
    <property type="entry name" value="Allrgn_V5/Tpx1_CS"/>
</dbReference>
<feature type="compositionally biased region" description="Low complexity" evidence="1">
    <location>
        <begin position="244"/>
        <end position="258"/>
    </location>
</feature>
<protein>
    <recommendedName>
        <fullName evidence="2">SCP domain-containing protein</fullName>
    </recommendedName>
</protein>
<keyword evidence="4" id="KW-1185">Reference proteome</keyword>
<dbReference type="OrthoDB" id="337038at2759"/>
<dbReference type="SMART" id="SM00198">
    <property type="entry name" value="SCP"/>
    <property type="match status" value="1"/>
</dbReference>
<gene>
    <name evidence="3" type="ORF">HYH03_008108</name>
</gene>
<feature type="region of interest" description="Disordered" evidence="1">
    <location>
        <begin position="189"/>
        <end position="343"/>
    </location>
</feature>
<dbReference type="PANTHER" id="PTHR10334">
    <property type="entry name" value="CYSTEINE-RICH SECRETORY PROTEIN-RELATED"/>
    <property type="match status" value="1"/>
</dbReference>
<organism evidence="3 4">
    <name type="scientific">Edaphochlamys debaryana</name>
    <dbReference type="NCBI Taxonomy" id="47281"/>
    <lineage>
        <taxon>Eukaryota</taxon>
        <taxon>Viridiplantae</taxon>
        <taxon>Chlorophyta</taxon>
        <taxon>core chlorophytes</taxon>
        <taxon>Chlorophyceae</taxon>
        <taxon>CS clade</taxon>
        <taxon>Chlamydomonadales</taxon>
        <taxon>Chlamydomonadales incertae sedis</taxon>
        <taxon>Edaphochlamys</taxon>
    </lineage>
</organism>
<dbReference type="Proteomes" id="UP000612055">
    <property type="component" value="Unassembled WGS sequence"/>
</dbReference>
<dbReference type="SUPFAM" id="SSF55797">
    <property type="entry name" value="PR-1-like"/>
    <property type="match status" value="1"/>
</dbReference>
<dbReference type="Pfam" id="PF00188">
    <property type="entry name" value="CAP"/>
    <property type="match status" value="1"/>
</dbReference>